<proteinExistence type="predicted"/>
<dbReference type="Proteomes" id="UP000550501">
    <property type="component" value="Unassembled WGS sequence"/>
</dbReference>
<sequence>MGEIFVGTEAVAAGAVTRHELSRWYRSVYPNVYVPKAQRVTLPARAHGAWLWSGRSSVITGLAAARLHGSAWIDDDVAVELVYQNTRPPRGIIARNERIAEDEWDMTAGLRVATAARTAFDLGRFRRHVDAVVRLDALMRARPFAPEDVTRLAERYRGTRGVARLKAALPLVDGGAQSPMETYWRLLVRHTGFPPPATQIPVFDTDGYPVRILDFGWEDVKVAVEYDGDQHQTSRRQYLADRDVMRVLERLGWAVICVVKEDRRDDVIARLYRTMASRGWVGEVAFTEAVTRSRETAFTRRKFE</sequence>
<dbReference type="EMBL" id="JACHVU010000002">
    <property type="protein sequence ID" value="MBB2989594.1"/>
    <property type="molecule type" value="Genomic_DNA"/>
</dbReference>
<comment type="caution">
    <text evidence="2">The sequence shown here is derived from an EMBL/GenBank/DDBJ whole genome shotgun (WGS) entry which is preliminary data.</text>
</comment>
<gene>
    <name evidence="2" type="ORF">FHR72_001057</name>
</gene>
<organism evidence="2 3">
    <name type="scientific">Mycolicibacterium iranicum</name>
    <name type="common">Mycobacterium iranicum</name>
    <dbReference type="NCBI Taxonomy" id="912594"/>
    <lineage>
        <taxon>Bacteria</taxon>
        <taxon>Bacillati</taxon>
        <taxon>Actinomycetota</taxon>
        <taxon>Actinomycetes</taxon>
        <taxon>Mycobacteriales</taxon>
        <taxon>Mycobacteriaceae</taxon>
        <taxon>Mycolicibacterium</taxon>
    </lineage>
</organism>
<accession>A0A839Q3V5</accession>
<dbReference type="Pfam" id="PF04480">
    <property type="entry name" value="DUF559"/>
    <property type="match status" value="1"/>
</dbReference>
<feature type="domain" description="DUF559" evidence="1">
    <location>
        <begin position="212"/>
        <end position="262"/>
    </location>
</feature>
<evidence type="ECO:0000313" key="2">
    <source>
        <dbReference type="EMBL" id="MBB2989594.1"/>
    </source>
</evidence>
<dbReference type="InterPro" id="IPR011335">
    <property type="entry name" value="Restrct_endonuc-II-like"/>
</dbReference>
<dbReference type="Gene3D" id="3.40.960.10">
    <property type="entry name" value="VSR Endonuclease"/>
    <property type="match status" value="1"/>
</dbReference>
<reference evidence="2 3" key="1">
    <citation type="submission" date="2020-08" db="EMBL/GenBank/DDBJ databases">
        <title>The Agave Microbiome: Exploring the role of microbial communities in plant adaptations to desert environments.</title>
        <authorList>
            <person name="Partida-Martinez L.P."/>
        </authorList>
    </citation>
    <scope>NUCLEOTIDE SEQUENCE [LARGE SCALE GENOMIC DNA]</scope>
    <source>
        <strain evidence="2 3">AT2.18</strain>
    </source>
</reference>
<dbReference type="AlphaFoldDB" id="A0A839Q3V5"/>
<protein>
    <recommendedName>
        <fullName evidence="1">DUF559 domain-containing protein</fullName>
    </recommendedName>
</protein>
<dbReference type="InterPro" id="IPR007569">
    <property type="entry name" value="DUF559"/>
</dbReference>
<evidence type="ECO:0000259" key="1">
    <source>
        <dbReference type="Pfam" id="PF04480"/>
    </source>
</evidence>
<keyword evidence="3" id="KW-1185">Reference proteome</keyword>
<evidence type="ECO:0000313" key="3">
    <source>
        <dbReference type="Proteomes" id="UP000550501"/>
    </source>
</evidence>
<dbReference type="SUPFAM" id="SSF52980">
    <property type="entry name" value="Restriction endonuclease-like"/>
    <property type="match status" value="1"/>
</dbReference>
<name>A0A839Q3V5_MYCIR</name>
<dbReference type="RefSeq" id="WP_183466880.1">
    <property type="nucleotide sequence ID" value="NZ_JACHVU010000002.1"/>
</dbReference>